<feature type="domain" description="Ppx/GppA phosphatase N-terminal" evidence="2">
    <location>
        <begin position="55"/>
        <end position="345"/>
    </location>
</feature>
<feature type="domain" description="Ppx/GppA phosphatase C-terminal" evidence="3">
    <location>
        <begin position="358"/>
        <end position="515"/>
    </location>
</feature>
<dbReference type="Gene3D" id="1.10.3210.10">
    <property type="entry name" value="Hypothetical protein af1432"/>
    <property type="match status" value="1"/>
</dbReference>
<dbReference type="Gene3D" id="3.30.420.150">
    <property type="entry name" value="Exopolyphosphatase. Domain 2"/>
    <property type="match status" value="1"/>
</dbReference>
<dbReference type="CDD" id="cd24006">
    <property type="entry name" value="ASKHA_NBD_PPX_GppA"/>
    <property type="match status" value="1"/>
</dbReference>
<dbReference type="AlphaFoldDB" id="A0A6J6XV68"/>
<dbReference type="GO" id="GO:0016462">
    <property type="term" value="F:pyrophosphatase activity"/>
    <property type="evidence" value="ECO:0007669"/>
    <property type="project" value="TreeGrafter"/>
</dbReference>
<dbReference type="InterPro" id="IPR003695">
    <property type="entry name" value="Ppx_GppA_N"/>
</dbReference>
<evidence type="ECO:0000259" key="3">
    <source>
        <dbReference type="Pfam" id="PF21447"/>
    </source>
</evidence>
<dbReference type="InterPro" id="IPR050273">
    <property type="entry name" value="GppA/Ppx_hydrolase"/>
</dbReference>
<dbReference type="InterPro" id="IPR048950">
    <property type="entry name" value="Ppx_GppA_C"/>
</dbReference>
<evidence type="ECO:0000256" key="1">
    <source>
        <dbReference type="SAM" id="MobiDB-lite"/>
    </source>
</evidence>
<gene>
    <name evidence="4" type="ORF">UFOPK3046_00579</name>
</gene>
<dbReference type="InterPro" id="IPR043129">
    <property type="entry name" value="ATPase_NBD"/>
</dbReference>
<dbReference type="EMBL" id="CAFAAQ010000035">
    <property type="protein sequence ID" value="CAB4801271.1"/>
    <property type="molecule type" value="Genomic_DNA"/>
</dbReference>
<dbReference type="SUPFAM" id="SSF53067">
    <property type="entry name" value="Actin-like ATPase domain"/>
    <property type="match status" value="2"/>
</dbReference>
<dbReference type="SUPFAM" id="SSF109604">
    <property type="entry name" value="HD-domain/PDEase-like"/>
    <property type="match status" value="1"/>
</dbReference>
<organism evidence="4">
    <name type="scientific">freshwater metagenome</name>
    <dbReference type="NCBI Taxonomy" id="449393"/>
    <lineage>
        <taxon>unclassified sequences</taxon>
        <taxon>metagenomes</taxon>
        <taxon>ecological metagenomes</taxon>
    </lineage>
</organism>
<protein>
    <submittedName>
        <fullName evidence="4">Unannotated protein</fullName>
    </submittedName>
</protein>
<feature type="region of interest" description="Disordered" evidence="1">
    <location>
        <begin position="1"/>
        <end position="33"/>
    </location>
</feature>
<evidence type="ECO:0000313" key="4">
    <source>
        <dbReference type="EMBL" id="CAB4801271.1"/>
    </source>
</evidence>
<dbReference type="InterPro" id="IPR003607">
    <property type="entry name" value="HD/PDEase_dom"/>
</dbReference>
<dbReference type="Pfam" id="PF02541">
    <property type="entry name" value="Ppx-GppA"/>
    <property type="match status" value="1"/>
</dbReference>
<proteinExistence type="predicted"/>
<dbReference type="CDD" id="cd00077">
    <property type="entry name" value="HDc"/>
    <property type="match status" value="1"/>
</dbReference>
<dbReference type="Pfam" id="PF21447">
    <property type="entry name" value="Ppx-GppA_III"/>
    <property type="match status" value="1"/>
</dbReference>
<accession>A0A6J6XV68</accession>
<reference evidence="4" key="1">
    <citation type="submission" date="2020-05" db="EMBL/GenBank/DDBJ databases">
        <authorList>
            <person name="Chiriac C."/>
            <person name="Salcher M."/>
            <person name="Ghai R."/>
            <person name="Kavagutti S V."/>
        </authorList>
    </citation>
    <scope>NUCLEOTIDE SEQUENCE</scope>
</reference>
<dbReference type="PANTHER" id="PTHR30005">
    <property type="entry name" value="EXOPOLYPHOSPHATASE"/>
    <property type="match status" value="1"/>
</dbReference>
<evidence type="ECO:0000259" key="2">
    <source>
        <dbReference type="Pfam" id="PF02541"/>
    </source>
</evidence>
<name>A0A6J6XV68_9ZZZZ</name>
<sequence length="562" mass="60181">MPLRSPNLGERPDLGSVGSVMSTAHPGSHPAAGARPLPGALAAIDIGTNSIHMLIARVASNGRFEVITKQKEMVRLGSGRGEMKLLEPAAIDRGVAALARCRSLADSFEAPVYAVATSAVREALNAEEFLERALQEAGVEVQVISGFEEARLILLGVLQALPVFDKHLALIDVGGGSTEILFGYKGSVSYGRSVKLGSLRMTNRFFPGGAVHGNAVEECRDYVRGRLAPLAHEVAQLSQEVAIASSGTAEAIATMIFARRAEHAPQQLNASKVTIQEISEIVDLLASVESPEERRKLDGIDAARADILIGGAIVLEQACMAIGATEIVISEFALREGVLLDALHRIGGGTLHHLSDLRRTSVFHLMELCDDDPEHSLQVARLALQLHDALAADLGLGDEERELLEAAALLSNVGLFIAHSGHHKHSYYVIRNSEHLMGFTDQEIELIAQVARYHRKSPPSVDKHAEFAGLSEADQLRVRSMAAILRVAIGFDRNHDGAVESVQVEHLGDNVLMTLHGSEDTAELGLEQYSASSRSGLLAERLGKAVVVATAESPEHRASEQA</sequence>
<dbReference type="Gene3D" id="3.30.420.40">
    <property type="match status" value="1"/>
</dbReference>
<dbReference type="PANTHER" id="PTHR30005:SF0">
    <property type="entry name" value="RETROGRADE REGULATION PROTEIN 2"/>
    <property type="match status" value="1"/>
</dbReference>